<organism evidence="2 3">
    <name type="scientific">Vigna angularis var. angularis</name>
    <dbReference type="NCBI Taxonomy" id="157739"/>
    <lineage>
        <taxon>Eukaryota</taxon>
        <taxon>Viridiplantae</taxon>
        <taxon>Streptophyta</taxon>
        <taxon>Embryophyta</taxon>
        <taxon>Tracheophyta</taxon>
        <taxon>Spermatophyta</taxon>
        <taxon>Magnoliopsida</taxon>
        <taxon>eudicotyledons</taxon>
        <taxon>Gunneridae</taxon>
        <taxon>Pentapetalae</taxon>
        <taxon>rosids</taxon>
        <taxon>fabids</taxon>
        <taxon>Fabales</taxon>
        <taxon>Fabaceae</taxon>
        <taxon>Papilionoideae</taxon>
        <taxon>50 kb inversion clade</taxon>
        <taxon>NPAAA clade</taxon>
        <taxon>indigoferoid/millettioid clade</taxon>
        <taxon>Phaseoleae</taxon>
        <taxon>Vigna</taxon>
    </lineage>
</organism>
<gene>
    <name evidence="2" type="primary">Vigan.09G229100</name>
    <name evidence="2" type="ORF">VIGAN_09229100</name>
</gene>
<name>A0A0S3T0C3_PHAAN</name>
<dbReference type="Proteomes" id="UP000291084">
    <property type="component" value="Chromosome 9"/>
</dbReference>
<evidence type="ECO:0000313" key="3">
    <source>
        <dbReference type="Proteomes" id="UP000291084"/>
    </source>
</evidence>
<feature type="region of interest" description="Disordered" evidence="1">
    <location>
        <begin position="1"/>
        <end position="27"/>
    </location>
</feature>
<feature type="compositionally biased region" description="Acidic residues" evidence="1">
    <location>
        <begin position="1"/>
        <end position="20"/>
    </location>
</feature>
<keyword evidence="3" id="KW-1185">Reference proteome</keyword>
<accession>A0A0S3T0C3</accession>
<evidence type="ECO:0000256" key="1">
    <source>
        <dbReference type="SAM" id="MobiDB-lite"/>
    </source>
</evidence>
<sequence>MTAEEDTDENGAAASDDDGSSYEGCDGYFAADEGPGMAIARTAAEVSECPTLRKGRVMGLESPKMASMVASGVVAFWRDCVSNDMDGRSAAAMESPAASLAAMERCSGDWSWMHLYRIHLFSYPGRCRKDTEEEKMAEIAMYDAKIAACEAEIEIYNMKKAALKKPA</sequence>
<reference evidence="2 3" key="1">
    <citation type="journal article" date="2015" name="Sci. Rep.">
        <title>The power of single molecule real-time sequencing technology in the de novo assembly of a eukaryotic genome.</title>
        <authorList>
            <person name="Sakai H."/>
            <person name="Naito K."/>
            <person name="Ogiso-Tanaka E."/>
            <person name="Takahashi Y."/>
            <person name="Iseki K."/>
            <person name="Muto C."/>
            <person name="Satou K."/>
            <person name="Teruya K."/>
            <person name="Shiroma A."/>
            <person name="Shimoji M."/>
            <person name="Hirano T."/>
            <person name="Itoh T."/>
            <person name="Kaga A."/>
            <person name="Tomooka N."/>
        </authorList>
    </citation>
    <scope>NUCLEOTIDE SEQUENCE [LARGE SCALE GENOMIC DNA]</scope>
    <source>
        <strain evidence="3">cv. Shumari</strain>
    </source>
</reference>
<dbReference type="AlphaFoldDB" id="A0A0S3T0C3"/>
<protein>
    <submittedName>
        <fullName evidence="2">Uncharacterized protein</fullName>
    </submittedName>
</protein>
<proteinExistence type="predicted"/>
<evidence type="ECO:0000313" key="2">
    <source>
        <dbReference type="EMBL" id="BAT98622.1"/>
    </source>
</evidence>
<dbReference type="EMBL" id="AP015042">
    <property type="protein sequence ID" value="BAT98622.1"/>
    <property type="molecule type" value="Genomic_DNA"/>
</dbReference>